<keyword evidence="2" id="KW-1185">Reference proteome</keyword>
<reference evidence="1 2" key="1">
    <citation type="submission" date="2018-06" db="EMBL/GenBank/DDBJ databases">
        <authorList>
            <consortium name="Pathogen Informatics"/>
            <person name="Doyle S."/>
        </authorList>
    </citation>
    <scope>NUCLEOTIDE SEQUENCE [LARGE SCALE GENOMIC DNA]</scope>
    <source>
        <strain evidence="1 2">NCTC13336</strain>
    </source>
</reference>
<accession>A0A377R121</accession>
<proteinExistence type="predicted"/>
<organism evidence="1 2">
    <name type="scientific">Kingella potus</name>
    <dbReference type="NCBI Taxonomy" id="265175"/>
    <lineage>
        <taxon>Bacteria</taxon>
        <taxon>Pseudomonadati</taxon>
        <taxon>Pseudomonadota</taxon>
        <taxon>Betaproteobacteria</taxon>
        <taxon>Neisseriales</taxon>
        <taxon>Neisseriaceae</taxon>
        <taxon>Kingella</taxon>
    </lineage>
</organism>
<name>A0A377R121_9NEIS</name>
<evidence type="ECO:0000313" key="1">
    <source>
        <dbReference type="EMBL" id="STR02598.1"/>
    </source>
</evidence>
<protein>
    <submittedName>
        <fullName evidence="1">Uncharacterized protein</fullName>
    </submittedName>
</protein>
<sequence>MPAAQSFGSARIKTTGFAWPNPIFPADCSRFGCKACKTADTVTARVLPKYGKTAVRRQTAGARTAIILLCWIFPILHPSRSTRRVLRRELVCAFAESAEWFADEAAFAARQEKQEFEWATQSFIPVGMFADENAPEGTRPAARALFTGIVRSAEQRYNTVSRSPFYYCEIETFGGIWSAVYPAAAFADTPQAGNVIQGEYWLTGK</sequence>
<dbReference type="AlphaFoldDB" id="A0A377R121"/>
<evidence type="ECO:0000313" key="2">
    <source>
        <dbReference type="Proteomes" id="UP000254293"/>
    </source>
</evidence>
<gene>
    <name evidence="1" type="ORF">NCTC13336_01475</name>
</gene>
<dbReference type="EMBL" id="UGJJ01000002">
    <property type="protein sequence ID" value="STR02598.1"/>
    <property type="molecule type" value="Genomic_DNA"/>
</dbReference>
<dbReference type="Proteomes" id="UP000254293">
    <property type="component" value="Unassembled WGS sequence"/>
</dbReference>